<feature type="region of interest" description="Disordered" evidence="2">
    <location>
        <begin position="937"/>
        <end position="957"/>
    </location>
</feature>
<keyword evidence="1" id="KW-0175">Coiled coil</keyword>
<feature type="region of interest" description="Disordered" evidence="2">
    <location>
        <begin position="1"/>
        <end position="310"/>
    </location>
</feature>
<evidence type="ECO:0000256" key="1">
    <source>
        <dbReference type="SAM" id="Coils"/>
    </source>
</evidence>
<feature type="compositionally biased region" description="Basic and acidic residues" evidence="2">
    <location>
        <begin position="282"/>
        <end position="305"/>
    </location>
</feature>
<evidence type="ECO:0000313" key="3">
    <source>
        <dbReference type="EMBL" id="KAL0250023.1"/>
    </source>
</evidence>
<feature type="region of interest" description="Disordered" evidence="2">
    <location>
        <begin position="369"/>
        <end position="404"/>
    </location>
</feature>
<feature type="compositionally biased region" description="Polar residues" evidence="2">
    <location>
        <begin position="417"/>
        <end position="438"/>
    </location>
</feature>
<dbReference type="EMBL" id="ATAM02000005">
    <property type="protein sequence ID" value="KAL0250023.1"/>
    <property type="molecule type" value="Genomic_DNA"/>
</dbReference>
<feature type="compositionally biased region" description="Low complexity" evidence="2">
    <location>
        <begin position="135"/>
        <end position="148"/>
    </location>
</feature>
<accession>A0ABR3BSU3</accession>
<reference evidence="4" key="1">
    <citation type="submission" date="2015-01" db="EMBL/GenBank/DDBJ databases">
        <title>The Genome Sequence of Cryptococcus gattii MMRL2647.</title>
        <authorList>
            <consortium name="The Broad Institute Genomics Platform"/>
            <person name="Cuomo C."/>
            <person name="Litvintseva A."/>
            <person name="Chen Y."/>
            <person name="Heitman J."/>
            <person name="Sun S."/>
            <person name="Springer D."/>
            <person name="Dromer F."/>
            <person name="Young S."/>
            <person name="Zeng Q."/>
            <person name="Gargeya S."/>
            <person name="Abouelleil A."/>
            <person name="Alvarado L."/>
            <person name="Chapman S.B."/>
            <person name="Gainer-Dewar J."/>
            <person name="Goldberg J."/>
            <person name="Griggs A."/>
            <person name="Gujja S."/>
            <person name="Hansen M."/>
            <person name="Howarth C."/>
            <person name="Imamovic A."/>
            <person name="Larimer J."/>
            <person name="Murphy C."/>
            <person name="Naylor J."/>
            <person name="Pearson M."/>
            <person name="Priest M."/>
            <person name="Roberts A."/>
            <person name="Saif S."/>
            <person name="Shea T."/>
            <person name="Sykes S."/>
            <person name="Wortman J."/>
            <person name="Nusbaum C."/>
            <person name="Birren B."/>
        </authorList>
    </citation>
    <scope>NUCLEOTIDE SEQUENCE [LARGE SCALE GENOMIC DNA]</scope>
    <source>
        <strain evidence="4">IND107</strain>
    </source>
</reference>
<feature type="compositionally biased region" description="Basic and acidic residues" evidence="2">
    <location>
        <begin position="515"/>
        <end position="524"/>
    </location>
</feature>
<feature type="region of interest" description="Disordered" evidence="2">
    <location>
        <begin position="1176"/>
        <end position="1228"/>
    </location>
</feature>
<keyword evidence="4" id="KW-1185">Reference proteome</keyword>
<feature type="compositionally biased region" description="Acidic residues" evidence="2">
    <location>
        <begin position="481"/>
        <end position="490"/>
    </location>
</feature>
<feature type="coiled-coil region" evidence="1">
    <location>
        <begin position="1291"/>
        <end position="1335"/>
    </location>
</feature>
<dbReference type="RefSeq" id="XP_066614210.1">
    <property type="nucleotide sequence ID" value="XM_066757826.1"/>
</dbReference>
<feature type="compositionally biased region" description="Basic and acidic residues" evidence="2">
    <location>
        <begin position="681"/>
        <end position="693"/>
    </location>
</feature>
<comment type="caution">
    <text evidence="3">The sequence shown here is derived from an EMBL/GenBank/DDBJ whole genome shotgun (WGS) entry which is preliminary data.</text>
</comment>
<feature type="region of interest" description="Disordered" evidence="2">
    <location>
        <begin position="776"/>
        <end position="908"/>
    </location>
</feature>
<sequence>MAQLAPPPPPPPPPRPAPPPPSKITVRFDHAHRPPPALPYQPLHPSSLHTSILPSPPSSRRASPLSPSLPSATTDSSDALPGDRRPPLPRAHASQRVWSETLPRTGGSLLASGTRPSRVMGGFETTSEEDYLADGVPTSSSGTGMTTPGDDRLSSRDVSTAGSGMQVAKPAPKRWSDRIPRSDHKPRRKPSKDTKDTPARPPSRASRGGGRSPSLGSHLPARSDGGHGFPNGLAARGRTASSRSQYDPAARPNRQDSMSSPDSRPVDGNRHSGERTSSPEGISKDKGKGKETASDKDVGHDRQEKQQASTANTLVESLGLGGLNIKNISLNTDQIHSLLSDSDLASAIRMVNGNSAISPRISAIDPYNHATPSASASTGPPNHVSPYLVSAPPPLTKDSPNSRSYGRERAVSAVSSIGSVTATPTSTTWSPRFRSTSDVPAYDGHGLGNPRPRSASRASMSTDMHGGHIPFTHHLPMVPQEADEEEDNYDEVSSQTHSATVDGVQPVREQSLLWEDSKAKETTKKEKKKKKGKSALSNLFHFGRQRGSNGNGNGNGTEGEHTPKVKEKEHHWRAPDWHSEEHARDREAREREEEMRRIEWEKRQEEIMQERRYRALTQVAAHPHAERLAYRTGAHLRAYYQHVYDCLENPPRLNFTKMLRWLTETDRQNALRAQYYASHHEHDANHHTHEHGNAKSNGSSSRVNLGSSQRSVGSGRTRSVSSHRHSLRDDVPSPQKQVPDLVIPRRGWKYTVEDIQAFRDSGGVVNYFVPPRQIHPYNDEVEEEEEEERRSASPQTVANRVEHDLNRNHFGRRTATPQSQSRDLFDLSRDDNSSAAGSSKKGHPHDFSLRTPNNTASNVSLVDLDQGMRETNLSRSTSFDTGGDKSASGKGDHRVSHRSHQSLGGVGHSSLSHALKQPFGKLSSVTKKQRTMPHFHPYGADHERGQTNDFAASSDRPGVALSGSFPSAQRSGLVSRDSLGSVTNKSNVNQARNNVNRLKEPSFFKRHGLAGHESMTTDEEGSRLKLFIKGTRKIGLDDHKKRPDTNLAECRDEELKEAERIYAREQQFKNNQVQEEEEKAKVTKEEEAALKRILDLEKDIYHERAQRLATVKDRLAVVNSNIHVIDESIRQYLTQIDFARDEAKIGMGLEADWSLVEPLRSKYTRRRRSIDLADDANGELRDTVPPLRSFDSGDSDSDGRHRPQPAPIVRRARSRSNSRSGPGQMPKRTLSLHNSIALHHIDPLQARHHPRRTYLAPDGLTRVDPVRHVELMIAFGKKQEKEVGKEKDDMAKQMEKMIGQIEAMIRQKEEVRHWVADVLERAEKAKTQLERLRIQENSFLDLVHFARQRDQLVDSTTKALGFTIRVACLTLAVDGFEIGDWK</sequence>
<feature type="coiled-coil region" evidence="1">
    <location>
        <begin position="1066"/>
        <end position="1093"/>
    </location>
</feature>
<feature type="compositionally biased region" description="Polar residues" evidence="2">
    <location>
        <begin position="850"/>
        <end position="860"/>
    </location>
</feature>
<feature type="compositionally biased region" description="Low complexity" evidence="2">
    <location>
        <begin position="450"/>
        <end position="459"/>
    </location>
</feature>
<feature type="compositionally biased region" description="Low complexity" evidence="2">
    <location>
        <begin position="705"/>
        <end position="720"/>
    </location>
</feature>
<feature type="compositionally biased region" description="Pro residues" evidence="2">
    <location>
        <begin position="1"/>
        <end position="22"/>
    </location>
</feature>
<dbReference type="GeneID" id="91990182"/>
<feature type="compositionally biased region" description="Low complexity" evidence="2">
    <location>
        <begin position="58"/>
        <end position="78"/>
    </location>
</feature>
<feature type="compositionally biased region" description="Polar residues" evidence="2">
    <location>
        <begin position="869"/>
        <end position="880"/>
    </location>
</feature>
<feature type="compositionally biased region" description="Low complexity" evidence="2">
    <location>
        <begin position="202"/>
        <end position="217"/>
    </location>
</feature>
<proteinExistence type="predicted"/>
<protein>
    <submittedName>
        <fullName evidence="3">Uncharacterized protein</fullName>
    </submittedName>
</protein>
<feature type="compositionally biased region" description="Polar residues" evidence="2">
    <location>
        <begin position="370"/>
        <end position="380"/>
    </location>
</feature>
<dbReference type="Proteomes" id="UP000054399">
    <property type="component" value="Unassembled WGS sequence"/>
</dbReference>
<feature type="compositionally biased region" description="Polar residues" evidence="2">
    <location>
        <begin position="694"/>
        <end position="704"/>
    </location>
</feature>
<name>A0ABR3BSU3_9TREE</name>
<organism evidence="3 4">
    <name type="scientific">Cryptococcus tetragattii IND107</name>
    <dbReference type="NCBI Taxonomy" id="1296105"/>
    <lineage>
        <taxon>Eukaryota</taxon>
        <taxon>Fungi</taxon>
        <taxon>Dikarya</taxon>
        <taxon>Basidiomycota</taxon>
        <taxon>Agaricomycotina</taxon>
        <taxon>Tremellomycetes</taxon>
        <taxon>Tremellales</taxon>
        <taxon>Cryptococcaceae</taxon>
        <taxon>Cryptococcus</taxon>
        <taxon>Cryptococcus gattii species complex</taxon>
    </lineage>
</organism>
<feature type="region of interest" description="Disordered" evidence="2">
    <location>
        <begin position="681"/>
        <end position="740"/>
    </location>
</feature>
<reference evidence="3 4" key="2">
    <citation type="submission" date="2024-01" db="EMBL/GenBank/DDBJ databases">
        <title>Comparative genomics of Cryptococcus and Kwoniella reveals pathogenesis evolution and contrasting modes of karyotype evolution via chromosome fusion or intercentromeric recombination.</title>
        <authorList>
            <person name="Coelho M.A."/>
            <person name="David-Palma M."/>
            <person name="Shea T."/>
            <person name="Bowers K."/>
            <person name="Mcginley-Smith S."/>
            <person name="Mohammad A.W."/>
            <person name="Gnirke A."/>
            <person name="Yurkov A.M."/>
            <person name="Nowrousian M."/>
            <person name="Sun S."/>
            <person name="Cuomo C.A."/>
            <person name="Heitman J."/>
        </authorList>
    </citation>
    <scope>NUCLEOTIDE SEQUENCE [LARGE SCALE GENOMIC DNA]</scope>
    <source>
        <strain evidence="3 4">IND107</strain>
    </source>
</reference>
<feature type="compositionally biased region" description="Basic and acidic residues" evidence="2">
    <location>
        <begin position="823"/>
        <end position="832"/>
    </location>
</feature>
<evidence type="ECO:0000256" key="2">
    <source>
        <dbReference type="SAM" id="MobiDB-lite"/>
    </source>
</evidence>
<gene>
    <name evidence="3" type="ORF">I308_103326</name>
</gene>
<feature type="compositionally biased region" description="Basic and acidic residues" evidence="2">
    <location>
        <begin position="174"/>
        <end position="183"/>
    </location>
</feature>
<evidence type="ECO:0000313" key="4">
    <source>
        <dbReference type="Proteomes" id="UP000054399"/>
    </source>
</evidence>
<feature type="compositionally biased region" description="Basic and acidic residues" evidence="2">
    <location>
        <begin position="264"/>
        <end position="274"/>
    </location>
</feature>
<feature type="region of interest" description="Disordered" evidence="2">
    <location>
        <begin position="417"/>
        <end position="587"/>
    </location>
</feature>
<feature type="compositionally biased region" description="Basic and acidic residues" evidence="2">
    <location>
        <begin position="558"/>
        <end position="587"/>
    </location>
</feature>